<organism evidence="2 3">
    <name type="scientific">Rhizoclosmatium globosum</name>
    <dbReference type="NCBI Taxonomy" id="329046"/>
    <lineage>
        <taxon>Eukaryota</taxon>
        <taxon>Fungi</taxon>
        <taxon>Fungi incertae sedis</taxon>
        <taxon>Chytridiomycota</taxon>
        <taxon>Chytridiomycota incertae sedis</taxon>
        <taxon>Chytridiomycetes</taxon>
        <taxon>Chytridiales</taxon>
        <taxon>Chytriomycetaceae</taxon>
        <taxon>Rhizoclosmatium</taxon>
    </lineage>
</organism>
<sequence length="85" mass="8960">MQPTFSPSSVRQSTADSNIMTPSTISNHGTTSSSCQTSKSSAHIYPSPSIVIPSSTLNMKPNVLVSNSITSVISPLLLGYLIFCL</sequence>
<evidence type="ECO:0000313" key="3">
    <source>
        <dbReference type="Proteomes" id="UP000193642"/>
    </source>
</evidence>
<gene>
    <name evidence="2" type="ORF">BCR33DRAFT_723493</name>
</gene>
<comment type="caution">
    <text evidence="2">The sequence shown here is derived from an EMBL/GenBank/DDBJ whole genome shotgun (WGS) entry which is preliminary data.</text>
</comment>
<proteinExistence type="predicted"/>
<feature type="compositionally biased region" description="Low complexity" evidence="1">
    <location>
        <begin position="30"/>
        <end position="42"/>
    </location>
</feature>
<feature type="region of interest" description="Disordered" evidence="1">
    <location>
        <begin position="1"/>
        <end position="42"/>
    </location>
</feature>
<keyword evidence="3" id="KW-1185">Reference proteome</keyword>
<evidence type="ECO:0000313" key="2">
    <source>
        <dbReference type="EMBL" id="ORY32480.1"/>
    </source>
</evidence>
<dbReference type="AlphaFoldDB" id="A0A1Y2BD63"/>
<dbReference type="EMBL" id="MCGO01000071">
    <property type="protein sequence ID" value="ORY32480.1"/>
    <property type="molecule type" value="Genomic_DNA"/>
</dbReference>
<reference evidence="2 3" key="1">
    <citation type="submission" date="2016-07" db="EMBL/GenBank/DDBJ databases">
        <title>Pervasive Adenine N6-methylation of Active Genes in Fungi.</title>
        <authorList>
            <consortium name="DOE Joint Genome Institute"/>
            <person name="Mondo S.J."/>
            <person name="Dannebaum R.O."/>
            <person name="Kuo R.C."/>
            <person name="Labutti K."/>
            <person name="Haridas S."/>
            <person name="Kuo A."/>
            <person name="Salamov A."/>
            <person name="Ahrendt S.R."/>
            <person name="Lipzen A."/>
            <person name="Sullivan W."/>
            <person name="Andreopoulos W.B."/>
            <person name="Clum A."/>
            <person name="Lindquist E."/>
            <person name="Daum C."/>
            <person name="Ramamoorthy G.K."/>
            <person name="Gryganskyi A."/>
            <person name="Culley D."/>
            <person name="Magnuson J.K."/>
            <person name="James T.Y."/>
            <person name="O'Malley M.A."/>
            <person name="Stajich J.E."/>
            <person name="Spatafora J.W."/>
            <person name="Visel A."/>
            <person name="Grigoriev I.V."/>
        </authorList>
    </citation>
    <scope>NUCLEOTIDE SEQUENCE [LARGE SCALE GENOMIC DNA]</scope>
    <source>
        <strain evidence="2 3">JEL800</strain>
    </source>
</reference>
<feature type="compositionally biased region" description="Polar residues" evidence="1">
    <location>
        <begin position="1"/>
        <end position="29"/>
    </location>
</feature>
<name>A0A1Y2BD63_9FUNG</name>
<accession>A0A1Y2BD63</accession>
<dbReference type="Proteomes" id="UP000193642">
    <property type="component" value="Unassembled WGS sequence"/>
</dbReference>
<evidence type="ECO:0000256" key="1">
    <source>
        <dbReference type="SAM" id="MobiDB-lite"/>
    </source>
</evidence>
<protein>
    <submittedName>
        <fullName evidence="2">Uncharacterized protein</fullName>
    </submittedName>
</protein>